<dbReference type="Pfam" id="PF24972">
    <property type="entry name" value="GBD_ATRN"/>
    <property type="match status" value="1"/>
</dbReference>
<feature type="domain" description="EGF-like" evidence="16">
    <location>
        <begin position="227"/>
        <end position="261"/>
    </location>
</feature>
<evidence type="ECO:0000256" key="13">
    <source>
        <dbReference type="PROSITE-ProRule" id="PRU00076"/>
    </source>
</evidence>
<dbReference type="Gene3D" id="2.10.25.10">
    <property type="entry name" value="Laminin"/>
    <property type="match status" value="2"/>
</dbReference>
<dbReference type="CDD" id="cd00041">
    <property type="entry name" value="CUB"/>
    <property type="match status" value="1"/>
</dbReference>
<keyword evidence="4 14" id="KW-0812">Transmembrane</keyword>
<dbReference type="InterPro" id="IPR002049">
    <property type="entry name" value="LE_dom"/>
</dbReference>
<dbReference type="SUPFAM" id="SSF49854">
    <property type="entry name" value="Spermadhesin, CUB domain"/>
    <property type="match status" value="1"/>
</dbReference>
<evidence type="ECO:0000256" key="10">
    <source>
        <dbReference type="ARBA" id="ARBA00023180"/>
    </source>
</evidence>
<reference evidence="18" key="1">
    <citation type="submission" date="2025-08" db="UniProtKB">
        <authorList>
            <consortium name="RefSeq"/>
        </authorList>
    </citation>
    <scope>IDENTIFICATION</scope>
</reference>
<feature type="disulfide bond" evidence="13">
    <location>
        <begin position="41"/>
        <end position="51"/>
    </location>
</feature>
<dbReference type="PROSITE" id="PS01186">
    <property type="entry name" value="EGF_2"/>
    <property type="match status" value="1"/>
</dbReference>
<keyword evidence="2" id="KW-0880">Kelch repeat</keyword>
<evidence type="ECO:0000259" key="15">
    <source>
        <dbReference type="PROSITE" id="PS01180"/>
    </source>
</evidence>
<dbReference type="PROSITE" id="PS00022">
    <property type="entry name" value="EGF_1"/>
    <property type="match status" value="2"/>
</dbReference>
<evidence type="ECO:0000313" key="18">
    <source>
        <dbReference type="RefSeq" id="XP_014667846.1"/>
    </source>
</evidence>
<gene>
    <name evidence="18" type="primary">LOC106809318</name>
</gene>
<dbReference type="CDD" id="cd00055">
    <property type="entry name" value="EGF_Lam"/>
    <property type="match status" value="2"/>
</dbReference>
<protein>
    <submittedName>
        <fullName evidence="18">Attractin-like protein 1</fullName>
    </submittedName>
</protein>
<dbReference type="InterPro" id="IPR013111">
    <property type="entry name" value="EGF_extracell"/>
</dbReference>
<keyword evidence="5" id="KW-0732">Signal</keyword>
<dbReference type="PROSITE" id="PS50026">
    <property type="entry name" value="EGF_3"/>
    <property type="match status" value="2"/>
</dbReference>
<feature type="disulfide bond" evidence="12">
    <location>
        <begin position="74"/>
        <end position="101"/>
    </location>
</feature>
<feature type="transmembrane region" description="Helical" evidence="14">
    <location>
        <begin position="1053"/>
        <end position="1072"/>
    </location>
</feature>
<dbReference type="InterPro" id="IPR015915">
    <property type="entry name" value="Kelch-typ_b-propeller"/>
</dbReference>
<dbReference type="Pfam" id="PF23106">
    <property type="entry name" value="EGF_Teneurin"/>
    <property type="match status" value="1"/>
</dbReference>
<dbReference type="SUPFAM" id="SSF57184">
    <property type="entry name" value="Growth factor receptor domain"/>
    <property type="match status" value="1"/>
</dbReference>
<comment type="subcellular location">
    <subcellularLocation>
        <location evidence="1">Membrane</location>
        <topology evidence="1">Single-pass membrane protein</topology>
    </subcellularLocation>
</comment>
<organism evidence="17 18">
    <name type="scientific">Priapulus caudatus</name>
    <name type="common">Priapulid worm</name>
    <dbReference type="NCBI Taxonomy" id="37621"/>
    <lineage>
        <taxon>Eukaryota</taxon>
        <taxon>Metazoa</taxon>
        <taxon>Ecdysozoa</taxon>
        <taxon>Scalidophora</taxon>
        <taxon>Priapulida</taxon>
        <taxon>Priapulimorpha</taxon>
        <taxon>Priapulimorphida</taxon>
        <taxon>Priapulidae</taxon>
        <taxon>Priapulus</taxon>
    </lineage>
</organism>
<feature type="domain" description="EGF-like" evidence="16">
    <location>
        <begin position="37"/>
        <end position="70"/>
    </location>
</feature>
<dbReference type="SUPFAM" id="SSF57196">
    <property type="entry name" value="EGF/Laminin"/>
    <property type="match status" value="1"/>
</dbReference>
<dbReference type="InterPro" id="IPR009030">
    <property type="entry name" value="Growth_fac_rcpt_cys_sf"/>
</dbReference>
<evidence type="ECO:0000256" key="3">
    <source>
        <dbReference type="ARBA" id="ARBA00022536"/>
    </source>
</evidence>
<keyword evidence="9 13" id="KW-1015">Disulfide bond</keyword>
<dbReference type="RefSeq" id="XP_014667846.1">
    <property type="nucleotide sequence ID" value="XM_014812360.1"/>
</dbReference>
<evidence type="ECO:0000256" key="11">
    <source>
        <dbReference type="ARBA" id="ARBA00023292"/>
    </source>
</evidence>
<evidence type="ECO:0000256" key="4">
    <source>
        <dbReference type="ARBA" id="ARBA00022692"/>
    </source>
</evidence>
<proteinExistence type="predicted"/>
<feature type="disulfide bond" evidence="13">
    <location>
        <begin position="251"/>
        <end position="260"/>
    </location>
</feature>
<comment type="caution">
    <text evidence="13">Lacks conserved residue(s) required for the propagation of feature annotation.</text>
</comment>
<evidence type="ECO:0000256" key="1">
    <source>
        <dbReference type="ARBA" id="ARBA00004167"/>
    </source>
</evidence>
<dbReference type="PROSITE" id="PS01180">
    <property type="entry name" value="CUB"/>
    <property type="match status" value="1"/>
</dbReference>
<keyword evidence="7 14" id="KW-1133">Transmembrane helix</keyword>
<dbReference type="Pfam" id="PF00053">
    <property type="entry name" value="EGF_laminin"/>
    <property type="match status" value="1"/>
</dbReference>
<dbReference type="InterPro" id="IPR056737">
    <property type="entry name" value="Beta-prop_ATRN-MKLN-like"/>
</dbReference>
<accession>A0ABM1E6M5</accession>
<evidence type="ECO:0000256" key="5">
    <source>
        <dbReference type="ARBA" id="ARBA00022729"/>
    </source>
</evidence>
<evidence type="ECO:0000256" key="12">
    <source>
        <dbReference type="PROSITE-ProRule" id="PRU00059"/>
    </source>
</evidence>
<dbReference type="InterPro" id="IPR002165">
    <property type="entry name" value="Plexin_repeat"/>
</dbReference>
<keyword evidence="17" id="KW-1185">Reference proteome</keyword>
<dbReference type="Pfam" id="PF07974">
    <property type="entry name" value="EGF_2"/>
    <property type="match status" value="1"/>
</dbReference>
<dbReference type="InterPro" id="IPR035914">
    <property type="entry name" value="Sperma_CUB_dom_sf"/>
</dbReference>
<dbReference type="Gene3D" id="2.60.120.290">
    <property type="entry name" value="Spermadhesin, CUB domain"/>
    <property type="match status" value="1"/>
</dbReference>
<dbReference type="PROSITE" id="PS01248">
    <property type="entry name" value="EGF_LAM_1"/>
    <property type="match status" value="1"/>
</dbReference>
<dbReference type="InterPro" id="IPR000742">
    <property type="entry name" value="EGF"/>
</dbReference>
<dbReference type="InterPro" id="IPR056863">
    <property type="entry name" value="LMN_ATRN_NET-like_EGF"/>
</dbReference>
<dbReference type="InterPro" id="IPR056732">
    <property type="entry name" value="GBD_ATRN"/>
</dbReference>
<evidence type="ECO:0000256" key="6">
    <source>
        <dbReference type="ARBA" id="ARBA00022737"/>
    </source>
</evidence>
<dbReference type="SMART" id="SM00042">
    <property type="entry name" value="CUB"/>
    <property type="match status" value="1"/>
</dbReference>
<dbReference type="PANTHER" id="PTHR46376:SF2">
    <property type="entry name" value="DISTRACTED, ISOFORM B"/>
    <property type="match status" value="1"/>
</dbReference>
<keyword evidence="8 14" id="KW-0472">Membrane</keyword>
<dbReference type="SUPFAM" id="SSF117281">
    <property type="entry name" value="Kelch motif"/>
    <property type="match status" value="2"/>
</dbReference>
<dbReference type="PANTHER" id="PTHR46376">
    <property type="entry name" value="LEUCINE-ZIPPER-LIKE TRANSCRIPTIONAL REGULATOR 1"/>
    <property type="match status" value="1"/>
</dbReference>
<dbReference type="Pfam" id="PF01437">
    <property type="entry name" value="PSI"/>
    <property type="match status" value="1"/>
</dbReference>
<evidence type="ECO:0000256" key="7">
    <source>
        <dbReference type="ARBA" id="ARBA00022989"/>
    </source>
</evidence>
<dbReference type="Proteomes" id="UP000695022">
    <property type="component" value="Unplaced"/>
</dbReference>
<keyword evidence="6" id="KW-0677">Repeat</keyword>
<feature type="transmembrane region" description="Helical" evidence="14">
    <location>
        <begin position="1079"/>
        <end position="1101"/>
    </location>
</feature>
<dbReference type="Pfam" id="PF24973">
    <property type="entry name" value="EGF_LMN_ATRN"/>
    <property type="match status" value="1"/>
</dbReference>
<dbReference type="SMART" id="SM00423">
    <property type="entry name" value="PSI"/>
    <property type="match status" value="4"/>
</dbReference>
<evidence type="ECO:0000256" key="8">
    <source>
        <dbReference type="ARBA" id="ARBA00023136"/>
    </source>
</evidence>
<name>A0ABM1E6M5_PRICU</name>
<dbReference type="SMART" id="SM00180">
    <property type="entry name" value="EGF_Lam"/>
    <property type="match status" value="2"/>
</dbReference>
<keyword evidence="10" id="KW-0325">Glycoprotein</keyword>
<evidence type="ECO:0000256" key="2">
    <source>
        <dbReference type="ARBA" id="ARBA00022441"/>
    </source>
</evidence>
<dbReference type="InterPro" id="IPR000859">
    <property type="entry name" value="CUB_dom"/>
</dbReference>
<evidence type="ECO:0000259" key="16">
    <source>
        <dbReference type="PROSITE" id="PS50026"/>
    </source>
</evidence>
<evidence type="ECO:0000256" key="14">
    <source>
        <dbReference type="SAM" id="Phobius"/>
    </source>
</evidence>
<feature type="disulfide bond" evidence="13">
    <location>
        <begin position="60"/>
        <end position="69"/>
    </location>
</feature>
<dbReference type="SMART" id="SM00181">
    <property type="entry name" value="EGF"/>
    <property type="match status" value="5"/>
</dbReference>
<dbReference type="InterPro" id="IPR051568">
    <property type="entry name" value="LZTR1/Attractin"/>
</dbReference>
<dbReference type="GeneID" id="106809318"/>
<dbReference type="Pfam" id="PF24981">
    <property type="entry name" value="Beta-prop_ATRN-LZTR1"/>
    <property type="match status" value="1"/>
</dbReference>
<sequence>MSFTRKSHRSKVYGNRSLIVIYIVTFVVLLNTGSFVNAQNCDPASCVHGTCSADGVTCVCDQFWTGANCNDEQCHTRISLLSASEGVISDGEGEYLADTRCTWLLDTGSPGALLRFRLQSFETECGWDHLYIYDGDSIYSPLVAAYSGILVEESSTSSQKSTLYSYPEVTTRSGKAYLYFHSDSVYFMDGFEIAYSVLSCAHDCYGNGVCEAGSCTCSGGWSGEDCSQPPCNEDHCSVHGSCDVDTNTCVCLPGYQGSDCSIPTSEPLWSTVTPVQGNPISRASHSAVVVGDSMWVVGGYIFPSTEIYQHLMRFDFLTKEWKEIVAEGVKPSPVWGHSLVHYRDEEGDDDQLWLYGGYIGNTAIADLWMYSITNNTWSHMSTQGNTNQNLAVFGHTATVVGDIMVIIFGHHPIYGYINTVQEFNFKSREWRLVETSGGKPRGTYGHTSVFDERTGYIYVHGGIAATTGGDSQGFLVDQLLRYEPATEQWFVLHSSGSRRYLHASSLSAGLMLVYGGNTHNDSTQSTGAKCLSSDFMAYDTVCDQWLELSGPSLTGVQAARFGHSTATYGGNLYVFAGFAGTLLNDIMLFTPGNCLLYTGDSCTSARPGVICVLSQSSGTCMPLDGAADADVQTHCPELPVDPSDSCGTIFERNCLSCLETDYDCAFCLNYCNSPNCSTNPEIAITNSSMCPEMYSNDCSYHHNCHSCTLDAQVTGCSWTSSMQVPCIYEPFPGTQRCEQAPCSSYTDCNACITSPEGVPPYCMWCASEGTCMEPNAYLANYPYGQCLEWTNSESGCLDVLCSEQKTCEECHQRPGCGWCNDDADTGLGVCMDGGDTGPVNVTVSGDLPVPPGQCAGKWHFSSCPLCSCNGHSTCAVNSSVCLDCADHTEGMQCETCSAGFWGNALQGNMCQECDCNSHGTEECDRKSGTCTCTTKGIIGNQCETCDARNNYVGDAMNDTCYFPVMVGYIYTVRISTANEKYISSINYICAEQKENVDIGFSINCDASLMFNLTWNSDGIDEEQLLYSRNCTGRTIKVKLSRYELDMGRNNFTLYLYIYNFSSPITIAIMFLAERTALEIIQFLLIFFGCFTSLLVISALIWKAKDKWDLHRRRQRLFVEMEKMASRPFTSVFLMVDERVPLVEDDTDVELLPSIDLVPVYPMQGSPGKSKSDVDPVVLEPCSNNHYYVMSAIVRLPTGGGAYTPDSTPGVVIGSTLIDVGKTRPKDVPKAKAVTGSNSERIKTISETIL</sequence>
<feature type="domain" description="CUB" evidence="15">
    <location>
        <begin position="74"/>
        <end position="198"/>
    </location>
</feature>
<evidence type="ECO:0000256" key="9">
    <source>
        <dbReference type="ARBA" id="ARBA00023157"/>
    </source>
</evidence>
<dbReference type="Gene3D" id="2.120.10.80">
    <property type="entry name" value="Kelch-type beta propeller"/>
    <property type="match status" value="2"/>
</dbReference>
<dbReference type="InterPro" id="IPR016201">
    <property type="entry name" value="PSI"/>
</dbReference>
<evidence type="ECO:0000313" key="17">
    <source>
        <dbReference type="Proteomes" id="UP000695022"/>
    </source>
</evidence>
<keyword evidence="3 13" id="KW-0245">EGF-like domain</keyword>
<keyword evidence="11" id="KW-0424">Laminin EGF-like domain</keyword>